<evidence type="ECO:0000259" key="2">
    <source>
        <dbReference type="Pfam" id="PF07859"/>
    </source>
</evidence>
<name>A0A229XFG2_9EURO</name>
<dbReference type="EMBL" id="NIDN02000105">
    <property type="protein sequence ID" value="RLL96598.1"/>
    <property type="molecule type" value="Genomic_DNA"/>
</dbReference>
<evidence type="ECO:0000313" key="4">
    <source>
        <dbReference type="Proteomes" id="UP000215289"/>
    </source>
</evidence>
<proteinExistence type="predicted"/>
<evidence type="ECO:0000313" key="3">
    <source>
        <dbReference type="EMBL" id="RLL96598.1"/>
    </source>
</evidence>
<protein>
    <recommendedName>
        <fullName evidence="2">Alpha/beta hydrolase fold-3 domain-containing protein</fullName>
    </recommendedName>
</protein>
<dbReference type="InterPro" id="IPR013094">
    <property type="entry name" value="AB_hydrolase_3"/>
</dbReference>
<dbReference type="InterPro" id="IPR029058">
    <property type="entry name" value="AB_hydrolase_fold"/>
</dbReference>
<dbReference type="AlphaFoldDB" id="A0A229XFG2"/>
<organism evidence="3 4">
    <name type="scientific">Aspergillus turcosus</name>
    <dbReference type="NCBI Taxonomy" id="1245748"/>
    <lineage>
        <taxon>Eukaryota</taxon>
        <taxon>Fungi</taxon>
        <taxon>Dikarya</taxon>
        <taxon>Ascomycota</taxon>
        <taxon>Pezizomycotina</taxon>
        <taxon>Eurotiomycetes</taxon>
        <taxon>Eurotiomycetidae</taxon>
        <taxon>Eurotiales</taxon>
        <taxon>Aspergillaceae</taxon>
        <taxon>Aspergillus</taxon>
        <taxon>Aspergillus subgen. Fumigati</taxon>
    </lineage>
</organism>
<dbReference type="SUPFAM" id="SSF53474">
    <property type="entry name" value="alpha/beta-Hydrolases"/>
    <property type="match status" value="1"/>
</dbReference>
<gene>
    <name evidence="3" type="ORF">CFD26_101048</name>
</gene>
<dbReference type="OrthoDB" id="2152029at2759"/>
<keyword evidence="1" id="KW-0378">Hydrolase</keyword>
<sequence>MGDLPDSVHLTLLEKADLIPGYLSVLATALYSAVTGIFRGSTGAKQYGVHVGHAIVRKIVMRFSIRQMQGMAPSTSQAYEQSMTKQGLQAQTVTLKHGARGHWIGNPDAKNAVIYYHGGGFALADTPTHFDLLSRIIADLNATGHDVAVFFLAYTLTPHATYPTQLRQAVEALRYILTETNRSPSNIIVGGDSAGGNLAFALLLHLSHPHPEIEPVELSTNLAGVFGFAPWVSFRTDWPSMDANRYKDLIPKEALEMWSSAYLNDKKSDCWSEPALAPVEWWRDAKTEQVLILAGQDEILFSALDDFAEKFKAVVPNTAYVVGYGETHVDAVYSASLKSTESQQGKELKRWLGARL</sequence>
<evidence type="ECO:0000256" key="1">
    <source>
        <dbReference type="ARBA" id="ARBA00022801"/>
    </source>
</evidence>
<dbReference type="PANTHER" id="PTHR48081">
    <property type="entry name" value="AB HYDROLASE SUPERFAMILY PROTEIN C4A8.06C"/>
    <property type="match status" value="1"/>
</dbReference>
<accession>A0A229XFG2</accession>
<dbReference type="PANTHER" id="PTHR48081:SF31">
    <property type="entry name" value="STERYL ACETYL HYDROLASE MUG81-RELATED"/>
    <property type="match status" value="1"/>
</dbReference>
<comment type="caution">
    <text evidence="3">The sequence shown here is derived from an EMBL/GenBank/DDBJ whole genome shotgun (WGS) entry which is preliminary data.</text>
</comment>
<reference evidence="3 4" key="1">
    <citation type="submission" date="2018-08" db="EMBL/GenBank/DDBJ databases">
        <title>Draft genome sequences of two Aspergillus turcosus clinical strains isolated from bronchoalveolar lavage fluid: one azole-susceptible and the other azole-resistant.</title>
        <authorList>
            <person name="Parent-Michaud M."/>
            <person name="Dufresne P.J."/>
            <person name="Fournier E."/>
            <person name="Martineau C."/>
            <person name="Moreira S."/>
            <person name="Perkins V."/>
            <person name="De Repentigny L."/>
            <person name="Dufresne S.F."/>
        </authorList>
    </citation>
    <scope>NUCLEOTIDE SEQUENCE [LARGE SCALE GENOMIC DNA]</scope>
    <source>
        <strain evidence="3">HMR AF 1038</strain>
    </source>
</reference>
<dbReference type="Proteomes" id="UP000215289">
    <property type="component" value="Unassembled WGS sequence"/>
</dbReference>
<feature type="domain" description="Alpha/beta hydrolase fold-3" evidence="2">
    <location>
        <begin position="113"/>
        <end position="329"/>
    </location>
</feature>
<dbReference type="STRING" id="1245748.A0A229XFG2"/>
<dbReference type="InterPro" id="IPR050300">
    <property type="entry name" value="GDXG_lipolytic_enzyme"/>
</dbReference>
<dbReference type="Pfam" id="PF07859">
    <property type="entry name" value="Abhydrolase_3"/>
    <property type="match status" value="1"/>
</dbReference>
<dbReference type="Gene3D" id="3.40.50.1820">
    <property type="entry name" value="alpha/beta hydrolase"/>
    <property type="match status" value="1"/>
</dbReference>
<dbReference type="GO" id="GO:0016787">
    <property type="term" value="F:hydrolase activity"/>
    <property type="evidence" value="ECO:0007669"/>
    <property type="project" value="UniProtKB-KW"/>
</dbReference>
<keyword evidence="4" id="KW-1185">Reference proteome</keyword>